<keyword evidence="5 8" id="KW-0812">Transmembrane</keyword>
<dbReference type="OrthoDB" id="1818914at2"/>
<dbReference type="eggNOG" id="ENOG5033K8S">
    <property type="taxonomic scope" value="Bacteria"/>
</dbReference>
<reference evidence="9 10" key="1">
    <citation type="journal article" date="2011" name="J. Bacteriol.">
        <title>Complete genome of the cellulolytic ruminal bacterium Ruminococcus albus 7.</title>
        <authorList>
            <person name="Suen G."/>
            <person name="Stevenson D.M."/>
            <person name="Bruce D.C."/>
            <person name="Chertkov O."/>
            <person name="Copeland A."/>
            <person name="Cheng J.F."/>
            <person name="Detter C."/>
            <person name="Detter J.C."/>
            <person name="Goodwin L.A."/>
            <person name="Han C.S."/>
            <person name="Hauser L.J."/>
            <person name="Ivanova N.N."/>
            <person name="Kyrpides N.C."/>
            <person name="Land M.L."/>
            <person name="Lapidus A."/>
            <person name="Lucas S."/>
            <person name="Ovchinnikova G."/>
            <person name="Pitluck S."/>
            <person name="Tapia R."/>
            <person name="Woyke T."/>
            <person name="Boyum J."/>
            <person name="Mead D."/>
            <person name="Weimer P.J."/>
        </authorList>
    </citation>
    <scope>NUCLEOTIDE SEQUENCE [LARGE SCALE GENOMIC DNA]</scope>
    <source>
        <strain evidence="10">ATCC 27210 / DSM 20455 / JCM 14654 / NCDO 2250 / 7</strain>
    </source>
</reference>
<dbReference type="PANTHER" id="PTHR34975">
    <property type="entry name" value="SPORE GERMINATION PROTEIN A2"/>
    <property type="match status" value="1"/>
</dbReference>
<dbReference type="GO" id="GO:0016020">
    <property type="term" value="C:membrane"/>
    <property type="evidence" value="ECO:0007669"/>
    <property type="project" value="UniProtKB-SubCell"/>
</dbReference>
<feature type="transmembrane region" description="Helical" evidence="8">
    <location>
        <begin position="326"/>
        <end position="344"/>
    </location>
</feature>
<evidence type="ECO:0000256" key="7">
    <source>
        <dbReference type="ARBA" id="ARBA00023136"/>
    </source>
</evidence>
<evidence type="ECO:0000256" key="5">
    <source>
        <dbReference type="ARBA" id="ARBA00022692"/>
    </source>
</evidence>
<evidence type="ECO:0000313" key="10">
    <source>
        <dbReference type="Proteomes" id="UP000006919"/>
    </source>
</evidence>
<accession>E6UDZ7</accession>
<evidence type="ECO:0000256" key="8">
    <source>
        <dbReference type="SAM" id="Phobius"/>
    </source>
</evidence>
<evidence type="ECO:0000256" key="2">
    <source>
        <dbReference type="ARBA" id="ARBA00007998"/>
    </source>
</evidence>
<comment type="subcellular location">
    <subcellularLocation>
        <location evidence="1">Membrane</location>
        <topology evidence="1">Multi-pass membrane protein</topology>
    </subcellularLocation>
</comment>
<feature type="transmembrane region" description="Helical" evidence="8">
    <location>
        <begin position="139"/>
        <end position="158"/>
    </location>
</feature>
<feature type="transmembrane region" description="Helical" evidence="8">
    <location>
        <begin position="76"/>
        <end position="94"/>
    </location>
</feature>
<name>E6UDZ7_RUMA7</name>
<feature type="transmembrane region" description="Helical" evidence="8">
    <location>
        <begin position="261"/>
        <end position="282"/>
    </location>
</feature>
<dbReference type="STRING" id="697329.Rumal_1268"/>
<sequence>MTKEKISPSALICILLCARSFTTMTIFPPGTAGGLIYMTGSVISTALQAVMLVPAAKLAARTGRSPCRLAYERNKYFGITVTAAFMLYFLYDAFRVIGDLAYFTDYFFSANMPRFMIVLCIALAAVCSARLEITAIGRTAFIAFAGVIIMLVIIAMGAAEDMDITRFDLASESLAKDIRKAVMAESSRCGCLVIFCFLCGDISGDPQKTAKFFISAKAAVLLAISGMTTAVFGNFGMLWKLPVFSLAASSENLITERSDAVFLFIWVITGLVKLTVLVHCAARCLRLLRPSAGIAPSAMICGILPALAALPLLLCYGWEKVVYSHRLITPIIILAVILPAYILLGQKTAYRGTEA</sequence>
<feature type="transmembrane region" description="Helical" evidence="8">
    <location>
        <begin position="106"/>
        <end position="127"/>
    </location>
</feature>
<dbReference type="RefSeq" id="WP_013497956.1">
    <property type="nucleotide sequence ID" value="NC_014833.1"/>
</dbReference>
<dbReference type="EMBL" id="CP002403">
    <property type="protein sequence ID" value="ADU21784.1"/>
    <property type="molecule type" value="Genomic_DNA"/>
</dbReference>
<feature type="transmembrane region" description="Helical" evidence="8">
    <location>
        <begin position="294"/>
        <end position="314"/>
    </location>
</feature>
<evidence type="ECO:0000256" key="6">
    <source>
        <dbReference type="ARBA" id="ARBA00022989"/>
    </source>
</evidence>
<keyword evidence="7 8" id="KW-0472">Membrane</keyword>
<evidence type="ECO:0000313" key="9">
    <source>
        <dbReference type="EMBL" id="ADU21784.1"/>
    </source>
</evidence>
<dbReference type="HOGENOM" id="CLU_757889_0_0_9"/>
<dbReference type="KEGG" id="ral:Rumal_1268"/>
<comment type="similarity">
    <text evidence="2">Belongs to the amino acid-polyamine-organocation (APC) superfamily. Spore germination protein (SGP) (TC 2.A.3.9) family.</text>
</comment>
<keyword evidence="3" id="KW-0813">Transport</keyword>
<keyword evidence="4" id="KW-0309">Germination</keyword>
<evidence type="ECO:0000256" key="4">
    <source>
        <dbReference type="ARBA" id="ARBA00022544"/>
    </source>
</evidence>
<dbReference type="Proteomes" id="UP000006919">
    <property type="component" value="Chromosome"/>
</dbReference>
<gene>
    <name evidence="9" type="ordered locus">Rumal_1268</name>
</gene>
<dbReference type="PANTHER" id="PTHR34975:SF2">
    <property type="entry name" value="SPORE GERMINATION PROTEIN A2"/>
    <property type="match status" value="1"/>
</dbReference>
<dbReference type="InterPro" id="IPR004761">
    <property type="entry name" value="Spore_GerAB"/>
</dbReference>
<evidence type="ECO:0000256" key="3">
    <source>
        <dbReference type="ARBA" id="ARBA00022448"/>
    </source>
</evidence>
<dbReference type="AlphaFoldDB" id="E6UDZ7"/>
<proteinExistence type="inferred from homology"/>
<keyword evidence="6 8" id="KW-1133">Transmembrane helix</keyword>
<dbReference type="Pfam" id="PF03845">
    <property type="entry name" value="Spore_permease"/>
    <property type="match status" value="1"/>
</dbReference>
<protein>
    <submittedName>
        <fullName evidence="9">Spore germination protein</fullName>
    </submittedName>
</protein>
<feature type="transmembrane region" description="Helical" evidence="8">
    <location>
        <begin position="219"/>
        <end position="241"/>
    </location>
</feature>
<organism evidence="9 10">
    <name type="scientific">Ruminococcus albus (strain ATCC 27210 / DSM 20455 / JCM 14654 / NCDO 2250 / 7)</name>
    <dbReference type="NCBI Taxonomy" id="697329"/>
    <lineage>
        <taxon>Bacteria</taxon>
        <taxon>Bacillati</taxon>
        <taxon>Bacillota</taxon>
        <taxon>Clostridia</taxon>
        <taxon>Eubacteriales</taxon>
        <taxon>Oscillospiraceae</taxon>
        <taxon>Ruminococcus</taxon>
    </lineage>
</organism>
<evidence type="ECO:0000256" key="1">
    <source>
        <dbReference type="ARBA" id="ARBA00004141"/>
    </source>
</evidence>
<feature type="transmembrane region" description="Helical" evidence="8">
    <location>
        <begin position="35"/>
        <end position="55"/>
    </location>
</feature>
<dbReference type="GO" id="GO:0009847">
    <property type="term" value="P:spore germination"/>
    <property type="evidence" value="ECO:0007669"/>
    <property type="project" value="InterPro"/>
</dbReference>